<dbReference type="CDD" id="cd01014">
    <property type="entry name" value="nicotinamidase_related"/>
    <property type="match status" value="1"/>
</dbReference>
<proteinExistence type="predicted"/>
<comment type="caution">
    <text evidence="3">The sequence shown here is derived from an EMBL/GenBank/DDBJ whole genome shotgun (WGS) entry which is preliminary data.</text>
</comment>
<keyword evidence="1 3" id="KW-0378">Hydrolase</keyword>
<dbReference type="PANTHER" id="PTHR43540:SF14">
    <property type="entry name" value="ISOCHORISMATASE"/>
    <property type="match status" value="1"/>
</dbReference>
<evidence type="ECO:0000313" key="4">
    <source>
        <dbReference type="Proteomes" id="UP000002943"/>
    </source>
</evidence>
<keyword evidence="4" id="KW-1185">Reference proteome</keyword>
<reference evidence="3 4" key="1">
    <citation type="journal article" date="2012" name="Int. J. Syst. Evol. Microbiol.">
        <title>Vibrio caribbeanicus sp. nov., isolated from the marine sponge Scleritoderma cyanea.</title>
        <authorList>
            <person name="Hoffmann M."/>
            <person name="Monday S.R."/>
            <person name="Allard M.W."/>
            <person name="Strain E.A."/>
            <person name="Whittaker P."/>
            <person name="Naum M."/>
            <person name="McCarthy P.J."/>
            <person name="Lopez J.V."/>
            <person name="Fischer M."/>
            <person name="Brown E.W."/>
        </authorList>
    </citation>
    <scope>NUCLEOTIDE SEQUENCE [LARGE SCALE GENOMIC DNA]</scope>
    <source>
        <strain evidence="3 4">ATCC BAA-2122</strain>
    </source>
</reference>
<dbReference type="PANTHER" id="PTHR43540">
    <property type="entry name" value="PEROXYUREIDOACRYLATE/UREIDOACRYLATE AMIDOHYDROLASE-RELATED"/>
    <property type="match status" value="1"/>
</dbReference>
<dbReference type="RefSeq" id="WP_009599881.1">
    <property type="nucleotide sequence ID" value="NZ_AEIU01000026.1"/>
</dbReference>
<accession>E3BG14</accession>
<dbReference type="STRING" id="796620.VIBC2010_06589"/>
<organism evidence="3 4">
    <name type="scientific">Vibrio caribbeanicus ATCC BAA-2122</name>
    <dbReference type="NCBI Taxonomy" id="796620"/>
    <lineage>
        <taxon>Bacteria</taxon>
        <taxon>Pseudomonadati</taxon>
        <taxon>Pseudomonadota</taxon>
        <taxon>Gammaproteobacteria</taxon>
        <taxon>Vibrionales</taxon>
        <taxon>Vibrionaceae</taxon>
        <taxon>Vibrio</taxon>
    </lineage>
</organism>
<dbReference type="InterPro" id="IPR050272">
    <property type="entry name" value="Isochorismatase-like_hydrls"/>
</dbReference>
<dbReference type="Pfam" id="PF00857">
    <property type="entry name" value="Isochorismatase"/>
    <property type="match status" value="1"/>
</dbReference>
<evidence type="ECO:0000256" key="1">
    <source>
        <dbReference type="ARBA" id="ARBA00022801"/>
    </source>
</evidence>
<dbReference type="AlphaFoldDB" id="E3BG14"/>
<dbReference type="EMBL" id="AEIU01000026">
    <property type="protein sequence ID" value="EFP98038.1"/>
    <property type="molecule type" value="Genomic_DNA"/>
</dbReference>
<evidence type="ECO:0000259" key="2">
    <source>
        <dbReference type="Pfam" id="PF00857"/>
    </source>
</evidence>
<gene>
    <name evidence="3" type="ORF">VIBC2010_06589</name>
</gene>
<dbReference type="Proteomes" id="UP000002943">
    <property type="component" value="Unassembled WGS sequence"/>
</dbReference>
<dbReference type="eggNOG" id="COG1335">
    <property type="taxonomic scope" value="Bacteria"/>
</dbReference>
<dbReference type="SUPFAM" id="SSF52499">
    <property type="entry name" value="Isochorismatase-like hydrolases"/>
    <property type="match status" value="1"/>
</dbReference>
<dbReference type="Gene3D" id="3.40.50.850">
    <property type="entry name" value="Isochorismatase-like"/>
    <property type="match status" value="1"/>
</dbReference>
<protein>
    <submittedName>
        <fullName evidence="3">Isochorismatase hydrolase</fullName>
    </submittedName>
</protein>
<feature type="domain" description="Isochorismatase-like" evidence="2">
    <location>
        <begin position="3"/>
        <end position="141"/>
    </location>
</feature>
<name>E3BG14_9VIBR</name>
<dbReference type="OrthoDB" id="1157330at2"/>
<sequence>MNSAVLVIDVQKVLFEPKPQPFDANDTIYRINQVTEWARLRSAPVIFIQHEKANSVIAHNSVGWELESGLIALASDYYSRKTTPDAFLNTDLQSVLEKLNIKHLIICGYASEFCVDVTAKRAAGLGYSITLVSDGHTTHDKPHLSGVEIRDHHNATLPFITSFGVKIEAVSTQDILLR</sequence>
<dbReference type="InterPro" id="IPR036380">
    <property type="entry name" value="Isochorismatase-like_sf"/>
</dbReference>
<evidence type="ECO:0000313" key="3">
    <source>
        <dbReference type="EMBL" id="EFP98038.1"/>
    </source>
</evidence>
<dbReference type="GO" id="GO:0016787">
    <property type="term" value="F:hydrolase activity"/>
    <property type="evidence" value="ECO:0007669"/>
    <property type="project" value="UniProtKB-KW"/>
</dbReference>
<dbReference type="InterPro" id="IPR000868">
    <property type="entry name" value="Isochorismatase-like_dom"/>
</dbReference>